<accession>A0A0E0GRT8</accession>
<dbReference type="Proteomes" id="UP000006591">
    <property type="component" value="Chromosome 3"/>
</dbReference>
<keyword evidence="2" id="KW-1185">Reference proteome</keyword>
<reference evidence="1" key="2">
    <citation type="submission" date="2018-04" db="EMBL/GenBank/DDBJ databases">
        <title>OnivRS2 (Oryza nivara Reference Sequence Version 2).</title>
        <authorList>
            <person name="Zhang J."/>
            <person name="Kudrna D."/>
            <person name="Lee S."/>
            <person name="Talag J."/>
            <person name="Rajasekar S."/>
            <person name="Welchert J."/>
            <person name="Hsing Y.-I."/>
            <person name="Wing R.A."/>
        </authorList>
    </citation>
    <scope>NUCLEOTIDE SEQUENCE [LARGE SCALE GENOMIC DNA]</scope>
    <source>
        <strain evidence="1">SL10</strain>
    </source>
</reference>
<dbReference type="HOGENOM" id="CLU_2577938_0_0_1"/>
<name>A0A0E0GRT8_ORYNI</name>
<organism evidence="1">
    <name type="scientific">Oryza nivara</name>
    <name type="common">Indian wild rice</name>
    <name type="synonym">Oryza sativa f. spontanea</name>
    <dbReference type="NCBI Taxonomy" id="4536"/>
    <lineage>
        <taxon>Eukaryota</taxon>
        <taxon>Viridiplantae</taxon>
        <taxon>Streptophyta</taxon>
        <taxon>Embryophyta</taxon>
        <taxon>Tracheophyta</taxon>
        <taxon>Spermatophyta</taxon>
        <taxon>Magnoliopsida</taxon>
        <taxon>Liliopsida</taxon>
        <taxon>Poales</taxon>
        <taxon>Poaceae</taxon>
        <taxon>BOP clade</taxon>
        <taxon>Oryzoideae</taxon>
        <taxon>Oryzeae</taxon>
        <taxon>Oryzinae</taxon>
        <taxon>Oryza</taxon>
    </lineage>
</organism>
<dbReference type="Gramene" id="ONIVA03G30820.3">
    <property type="protein sequence ID" value="ONIVA03G30820.3"/>
    <property type="gene ID" value="ONIVA03G30820"/>
</dbReference>
<dbReference type="AlphaFoldDB" id="A0A0E0GRT8"/>
<sequence>MTHRQAGTAAAERCTIDLRLPNPSRLVARRRRRLPILIHPVRPRISVSSPAACAEPPQSGEQRSAPVVLLQSCFRRIVARL</sequence>
<dbReference type="EnsemblPlants" id="ONIVA03G30820.3">
    <property type="protein sequence ID" value="ONIVA03G30820.3"/>
    <property type="gene ID" value="ONIVA03G30820"/>
</dbReference>
<evidence type="ECO:0000313" key="2">
    <source>
        <dbReference type="Proteomes" id="UP000006591"/>
    </source>
</evidence>
<reference evidence="1" key="1">
    <citation type="submission" date="2015-04" db="UniProtKB">
        <authorList>
            <consortium name="EnsemblPlants"/>
        </authorList>
    </citation>
    <scope>IDENTIFICATION</scope>
    <source>
        <strain evidence="1">SL10</strain>
    </source>
</reference>
<proteinExistence type="predicted"/>
<evidence type="ECO:0000313" key="1">
    <source>
        <dbReference type="EnsemblPlants" id="ONIVA03G30820.3"/>
    </source>
</evidence>
<protein>
    <submittedName>
        <fullName evidence="1">Uncharacterized protein</fullName>
    </submittedName>
</protein>